<organism evidence="3 4">
    <name type="scientific">Zasmidium cellare ATCC 36951</name>
    <dbReference type="NCBI Taxonomy" id="1080233"/>
    <lineage>
        <taxon>Eukaryota</taxon>
        <taxon>Fungi</taxon>
        <taxon>Dikarya</taxon>
        <taxon>Ascomycota</taxon>
        <taxon>Pezizomycotina</taxon>
        <taxon>Dothideomycetes</taxon>
        <taxon>Dothideomycetidae</taxon>
        <taxon>Mycosphaerellales</taxon>
        <taxon>Mycosphaerellaceae</taxon>
        <taxon>Zasmidium</taxon>
    </lineage>
</organism>
<sequence>MTPEKLAIMKLSSSSHLDGDVFSDPETPAKSVGFHSRAENKRSSLSRSSRQVSSSRRASSFMHSHRNKMSLELQTQAESKFFVLIELMSNASREASSLKEYWSRLMADRESFDKEREELMLQIDEVNETLEQKESQQHNHGRELHERKKEIEKLLIELSAAINGVSEQKKKVADKDQEIERIRTELSDFRLSTSRSQIDFDNAKAELESIVLRLKTAEGERDHAREDIDKARSELRIITREHTDVKARYTDITSKLDVSRQEVQTLTDRIKAWESERTELLVEKDRLQEQHRKISLRVEDTSRELTEVTEKYERLQRDHKQAKDTIRFIESERDDHATTIDRLRLEIRTKVTANEEVEARLADIVLKFEQSKRESIDKDGRLHGLESEIHELRQRLERSQENHRTVIVERDQLRDDVESERRRVSDTHRQLTTLQETLTRTESLLSDVRTEVYSTTERIKHIEHERDDLKDKNHHLHGELSGLKEKLALLQAEIRTTTEARDQARHELEQFKQRYDEVTETITEYNNDSGELEFEIESLRTMLREAREQKERAITARAAADRERDEFVAKYEDKCREMEKWEESRSSWFHSHGRGEGRTVSSRTVTRNGASSSSYSKHEGGEGIHHHE</sequence>
<evidence type="ECO:0000256" key="1">
    <source>
        <dbReference type="SAM" id="Coils"/>
    </source>
</evidence>
<dbReference type="OrthoDB" id="3557318at2759"/>
<dbReference type="Gene3D" id="1.10.287.1490">
    <property type="match status" value="2"/>
</dbReference>
<protein>
    <submittedName>
        <fullName evidence="3">Uncharacterized protein</fullName>
    </submittedName>
</protein>
<keyword evidence="4" id="KW-1185">Reference proteome</keyword>
<keyword evidence="1" id="KW-0175">Coiled coil</keyword>
<gene>
    <name evidence="3" type="ORF">M409DRAFT_65449</name>
</gene>
<dbReference type="AlphaFoldDB" id="A0A6A6CQM6"/>
<accession>A0A6A6CQM6</accession>
<feature type="coiled-coil region" evidence="1">
    <location>
        <begin position="109"/>
        <end position="430"/>
    </location>
</feature>
<feature type="region of interest" description="Disordered" evidence="2">
    <location>
        <begin position="581"/>
        <end position="628"/>
    </location>
</feature>
<proteinExistence type="predicted"/>
<reference evidence="3" key="1">
    <citation type="journal article" date="2020" name="Stud. Mycol.">
        <title>101 Dothideomycetes genomes: a test case for predicting lifestyles and emergence of pathogens.</title>
        <authorList>
            <person name="Haridas S."/>
            <person name="Albert R."/>
            <person name="Binder M."/>
            <person name="Bloem J."/>
            <person name="Labutti K."/>
            <person name="Salamov A."/>
            <person name="Andreopoulos B."/>
            <person name="Baker S."/>
            <person name="Barry K."/>
            <person name="Bills G."/>
            <person name="Bluhm B."/>
            <person name="Cannon C."/>
            <person name="Castanera R."/>
            <person name="Culley D."/>
            <person name="Daum C."/>
            <person name="Ezra D."/>
            <person name="Gonzalez J."/>
            <person name="Henrissat B."/>
            <person name="Kuo A."/>
            <person name="Liang C."/>
            <person name="Lipzen A."/>
            <person name="Lutzoni F."/>
            <person name="Magnuson J."/>
            <person name="Mondo S."/>
            <person name="Nolan M."/>
            <person name="Ohm R."/>
            <person name="Pangilinan J."/>
            <person name="Park H.-J."/>
            <person name="Ramirez L."/>
            <person name="Alfaro M."/>
            <person name="Sun H."/>
            <person name="Tritt A."/>
            <person name="Yoshinaga Y."/>
            <person name="Zwiers L.-H."/>
            <person name="Turgeon B."/>
            <person name="Goodwin S."/>
            <person name="Spatafora J."/>
            <person name="Crous P."/>
            <person name="Grigoriev I."/>
        </authorList>
    </citation>
    <scope>NUCLEOTIDE SEQUENCE</scope>
    <source>
        <strain evidence="3">ATCC 36951</strain>
    </source>
</reference>
<dbReference type="GeneID" id="54569788"/>
<evidence type="ECO:0000313" key="3">
    <source>
        <dbReference type="EMBL" id="KAF2168498.1"/>
    </source>
</evidence>
<dbReference type="SUPFAM" id="SSF57997">
    <property type="entry name" value="Tropomyosin"/>
    <property type="match status" value="2"/>
</dbReference>
<dbReference type="EMBL" id="ML993590">
    <property type="protein sequence ID" value="KAF2168498.1"/>
    <property type="molecule type" value="Genomic_DNA"/>
</dbReference>
<name>A0A6A6CQM6_ZASCE</name>
<feature type="compositionally biased region" description="Basic and acidic residues" evidence="2">
    <location>
        <begin position="616"/>
        <end position="628"/>
    </location>
</feature>
<feature type="compositionally biased region" description="Polar residues" evidence="2">
    <location>
        <begin position="599"/>
        <end position="615"/>
    </location>
</feature>
<feature type="region of interest" description="Disordered" evidence="2">
    <location>
        <begin position="16"/>
        <end position="67"/>
    </location>
</feature>
<feature type="coiled-coil region" evidence="1">
    <location>
        <begin position="466"/>
        <end position="563"/>
    </location>
</feature>
<evidence type="ECO:0000313" key="4">
    <source>
        <dbReference type="Proteomes" id="UP000799537"/>
    </source>
</evidence>
<dbReference type="PANTHER" id="PTHR43977">
    <property type="entry name" value="STRUCTURAL MAINTENANCE OF CHROMOSOMES PROTEIN 3"/>
    <property type="match status" value="1"/>
</dbReference>
<dbReference type="RefSeq" id="XP_033669387.1">
    <property type="nucleotide sequence ID" value="XM_033816516.1"/>
</dbReference>
<dbReference type="Proteomes" id="UP000799537">
    <property type="component" value="Unassembled WGS sequence"/>
</dbReference>
<feature type="compositionally biased region" description="Low complexity" evidence="2">
    <location>
        <begin position="43"/>
        <end position="60"/>
    </location>
</feature>
<evidence type="ECO:0000256" key="2">
    <source>
        <dbReference type="SAM" id="MobiDB-lite"/>
    </source>
</evidence>